<evidence type="ECO:0000313" key="1">
    <source>
        <dbReference type="EMBL" id="GFY41358.1"/>
    </source>
</evidence>
<name>A0A8X7BS80_9ARAC</name>
<dbReference type="OrthoDB" id="413361at2759"/>
<keyword evidence="2" id="KW-1185">Reference proteome</keyword>
<sequence>MKVRVNYPFAEANLSCNVSNDAWILDTTTSNHFTDNQDLFINFVDIVNENMVLELLRKNLMSCPMLDQNGLKFIGENGRIKVYAGNKLIFKAILEQGLYYAYPNIEPKYASSVEKAIKIEGEV</sequence>
<dbReference type="AlphaFoldDB" id="A0A8X7BS80"/>
<dbReference type="EMBL" id="BMAV01002456">
    <property type="protein sequence ID" value="GFY41358.1"/>
    <property type="molecule type" value="Genomic_DNA"/>
</dbReference>
<reference evidence="1" key="1">
    <citation type="submission" date="2020-08" db="EMBL/GenBank/DDBJ databases">
        <title>Multicomponent nature underlies the extraordinary mechanical properties of spider dragline silk.</title>
        <authorList>
            <person name="Kono N."/>
            <person name="Nakamura H."/>
            <person name="Mori M."/>
            <person name="Yoshida Y."/>
            <person name="Ohtoshi R."/>
            <person name="Malay A.D."/>
            <person name="Moran D.A.P."/>
            <person name="Tomita M."/>
            <person name="Numata K."/>
            <person name="Arakawa K."/>
        </authorList>
    </citation>
    <scope>NUCLEOTIDE SEQUENCE</scope>
</reference>
<evidence type="ECO:0000313" key="2">
    <source>
        <dbReference type="Proteomes" id="UP000886998"/>
    </source>
</evidence>
<accession>A0A8X7BS80</accession>
<organism evidence="1 2">
    <name type="scientific">Trichonephila inaurata madagascariensis</name>
    <dbReference type="NCBI Taxonomy" id="2747483"/>
    <lineage>
        <taxon>Eukaryota</taxon>
        <taxon>Metazoa</taxon>
        <taxon>Ecdysozoa</taxon>
        <taxon>Arthropoda</taxon>
        <taxon>Chelicerata</taxon>
        <taxon>Arachnida</taxon>
        <taxon>Araneae</taxon>
        <taxon>Araneomorphae</taxon>
        <taxon>Entelegynae</taxon>
        <taxon>Araneoidea</taxon>
        <taxon>Nephilidae</taxon>
        <taxon>Trichonephila</taxon>
        <taxon>Trichonephila inaurata</taxon>
    </lineage>
</organism>
<comment type="caution">
    <text evidence="1">The sequence shown here is derived from an EMBL/GenBank/DDBJ whole genome shotgun (WGS) entry which is preliminary data.</text>
</comment>
<gene>
    <name evidence="1" type="ORF">TNIN_186131</name>
</gene>
<proteinExistence type="predicted"/>
<protein>
    <submittedName>
        <fullName evidence="1">Uncharacterized protein</fullName>
    </submittedName>
</protein>
<dbReference type="Proteomes" id="UP000886998">
    <property type="component" value="Unassembled WGS sequence"/>
</dbReference>